<evidence type="ECO:0000313" key="2">
    <source>
        <dbReference type="EMBL" id="MDG3016834.1"/>
    </source>
</evidence>
<evidence type="ECO:0000259" key="1">
    <source>
        <dbReference type="Pfam" id="PF00561"/>
    </source>
</evidence>
<name>A0A9X4RFP3_9ACTN</name>
<comment type="caution">
    <text evidence="2">The sequence shown here is derived from an EMBL/GenBank/DDBJ whole genome shotgun (WGS) entry which is preliminary data.</text>
</comment>
<dbReference type="PANTHER" id="PTHR43433">
    <property type="entry name" value="HYDROLASE, ALPHA/BETA FOLD FAMILY PROTEIN"/>
    <property type="match status" value="1"/>
</dbReference>
<dbReference type="AlphaFoldDB" id="A0A9X4RFP3"/>
<dbReference type="RefSeq" id="WP_332520725.1">
    <property type="nucleotide sequence ID" value="NZ_JANRHA010000018.1"/>
</dbReference>
<accession>A0A9X4RFP3</accession>
<dbReference type="InterPro" id="IPR029058">
    <property type="entry name" value="AB_hydrolase_fold"/>
</dbReference>
<dbReference type="PANTHER" id="PTHR43433:SF1">
    <property type="entry name" value="BLL5160 PROTEIN"/>
    <property type="match status" value="1"/>
</dbReference>
<organism evidence="2 3">
    <name type="scientific">Speluncibacter jeojiensis</name>
    <dbReference type="NCBI Taxonomy" id="2710754"/>
    <lineage>
        <taxon>Bacteria</taxon>
        <taxon>Bacillati</taxon>
        <taxon>Actinomycetota</taxon>
        <taxon>Actinomycetes</taxon>
        <taxon>Mycobacteriales</taxon>
        <taxon>Speluncibacteraceae</taxon>
        <taxon>Speluncibacter</taxon>
    </lineage>
</organism>
<evidence type="ECO:0000313" key="3">
    <source>
        <dbReference type="Proteomes" id="UP001152755"/>
    </source>
</evidence>
<dbReference type="Gene3D" id="3.40.50.1820">
    <property type="entry name" value="alpha/beta hydrolase"/>
    <property type="match status" value="1"/>
</dbReference>
<dbReference type="SUPFAM" id="SSF53474">
    <property type="entry name" value="alpha/beta-Hydrolases"/>
    <property type="match status" value="1"/>
</dbReference>
<gene>
    <name evidence="2" type="ORF">NVS88_19970</name>
</gene>
<reference evidence="2" key="1">
    <citation type="submission" date="2022-08" db="EMBL/GenBank/DDBJ databases">
        <title>Genome analysis of Corynebacteriales strain.</title>
        <authorList>
            <person name="Lee S.D."/>
        </authorList>
    </citation>
    <scope>NUCLEOTIDE SEQUENCE</scope>
    <source>
        <strain evidence="2">D3-21</strain>
    </source>
</reference>
<proteinExistence type="predicted"/>
<dbReference type="EMBL" id="JANRHA010000018">
    <property type="protein sequence ID" value="MDG3016834.1"/>
    <property type="molecule type" value="Genomic_DNA"/>
</dbReference>
<protein>
    <submittedName>
        <fullName evidence="2">Alpha/beta hydrolase</fullName>
    </submittedName>
</protein>
<dbReference type="Pfam" id="PF00561">
    <property type="entry name" value="Abhydrolase_1"/>
    <property type="match status" value="1"/>
</dbReference>
<dbReference type="GO" id="GO:0016787">
    <property type="term" value="F:hydrolase activity"/>
    <property type="evidence" value="ECO:0007669"/>
    <property type="project" value="UniProtKB-KW"/>
</dbReference>
<keyword evidence="3" id="KW-1185">Reference proteome</keyword>
<dbReference type="Proteomes" id="UP001152755">
    <property type="component" value="Unassembled WGS sequence"/>
</dbReference>
<dbReference type="InterPro" id="IPR000073">
    <property type="entry name" value="AB_hydrolase_1"/>
</dbReference>
<feature type="domain" description="AB hydrolase-1" evidence="1">
    <location>
        <begin position="45"/>
        <end position="259"/>
    </location>
</feature>
<keyword evidence="2" id="KW-0378">Hydrolase</keyword>
<dbReference type="InterPro" id="IPR050471">
    <property type="entry name" value="AB_hydrolase"/>
</dbReference>
<sequence>MTTRTSTRSRLVRFPEVGELPPGAMVTLPGRGSTFVTETGERGGPPLLLLHGLACTGLLNWYPALPSLAEHHHVVVFDQRWHGRGIRSPRFTLEDCADDVVAVADALGIDRFIPVGYSMGSLVAQLVGHLHPDRTAGLVLAAAAPTFRRRPRERMVLDAFARSVNALRAGPGAQPGESPAPNGDANAWVKAQFLQTAAGAISRATAVIGQFDASSWASRLDMPTAFVVTAQDRLIPVRRQRWLAGQIRDSAVYEIPAGHAAGPFRPDVFAPALISACASVTARVE</sequence>